<accession>A0A448S474</accession>
<dbReference type="PANTHER" id="PTHR36849:SF1">
    <property type="entry name" value="CYTOPLASMIC PROTEIN"/>
    <property type="match status" value="1"/>
</dbReference>
<proteinExistence type="predicted"/>
<dbReference type="EMBL" id="LR134493">
    <property type="protein sequence ID" value="VEI62547.1"/>
    <property type="molecule type" value="Genomic_DNA"/>
</dbReference>
<reference evidence="1 4" key="2">
    <citation type="submission" date="2020-11" db="EMBL/GenBank/DDBJ databases">
        <title>Enhanced detection system for hospital associated transmission using whole genome sequencing surveillance.</title>
        <authorList>
            <person name="Harrison L.H."/>
            <person name="Van Tyne D."/>
            <person name="Marsh J.W."/>
            <person name="Griffith M.P."/>
            <person name="Snyder D.J."/>
            <person name="Cooper V.S."/>
            <person name="Mustapha M."/>
        </authorList>
    </citation>
    <scope>NUCLEOTIDE SEQUENCE [LARGE SCALE GENOMIC DNA]</scope>
    <source>
        <strain evidence="1 4">SER00230</strain>
    </source>
</reference>
<dbReference type="Pfam" id="PF22752">
    <property type="entry name" value="DUF488-N3i"/>
    <property type="match status" value="1"/>
</dbReference>
<evidence type="ECO:0000313" key="4">
    <source>
        <dbReference type="Proteomes" id="UP000624159"/>
    </source>
</evidence>
<dbReference type="EMBL" id="JADULK010000012">
    <property type="protein sequence ID" value="MBH1931901.1"/>
    <property type="molecule type" value="Genomic_DNA"/>
</dbReference>
<sequence length="118" mass="13706">MTQIRLQRVYDFSGPAPHCFLIDRLWPRGISKQRLEGVVWLKEVAPSGELRQWFHHHTDQWEAFVARYRQELAAGDAWQPLAALLRQGESLTLLYGSKDTQHNQGVVLRDFLLEQLPA</sequence>
<reference evidence="2 3" key="1">
    <citation type="submission" date="2018-12" db="EMBL/GenBank/DDBJ databases">
        <authorList>
            <consortium name="Pathogen Informatics"/>
        </authorList>
    </citation>
    <scope>NUCLEOTIDE SEQUENCE [LARGE SCALE GENOMIC DNA]</scope>
    <source>
        <strain evidence="2 3">NCTC10036</strain>
    </source>
</reference>
<dbReference type="Proteomes" id="UP000281904">
    <property type="component" value="Chromosome"/>
</dbReference>
<dbReference type="InterPro" id="IPR052552">
    <property type="entry name" value="YeaO-like"/>
</dbReference>
<evidence type="ECO:0000313" key="2">
    <source>
        <dbReference type="EMBL" id="VEI62547.1"/>
    </source>
</evidence>
<name>A0A448S474_SERRU</name>
<keyword evidence="4" id="KW-1185">Reference proteome</keyword>
<gene>
    <name evidence="1" type="ORF">I5U13_19790</name>
    <name evidence="2" type="ORF">NCTC10036_01177</name>
</gene>
<protein>
    <submittedName>
        <fullName evidence="1">DUF488 family protein</fullName>
    </submittedName>
    <submittedName>
        <fullName evidence="2">Uncharacterized conserved protein</fullName>
    </submittedName>
</protein>
<evidence type="ECO:0000313" key="3">
    <source>
        <dbReference type="Proteomes" id="UP000281904"/>
    </source>
</evidence>
<dbReference type="RefSeq" id="WP_126530804.1">
    <property type="nucleotide sequence ID" value="NZ_JADULK010000012.1"/>
</dbReference>
<evidence type="ECO:0000313" key="1">
    <source>
        <dbReference type="EMBL" id="MBH1931901.1"/>
    </source>
</evidence>
<dbReference type="AlphaFoldDB" id="A0A448S474"/>
<organism evidence="2 3">
    <name type="scientific">Serratia rubidaea</name>
    <name type="common">Serratia marinorubra</name>
    <dbReference type="NCBI Taxonomy" id="61652"/>
    <lineage>
        <taxon>Bacteria</taxon>
        <taxon>Pseudomonadati</taxon>
        <taxon>Pseudomonadota</taxon>
        <taxon>Gammaproteobacteria</taxon>
        <taxon>Enterobacterales</taxon>
        <taxon>Yersiniaceae</taxon>
        <taxon>Serratia</taxon>
    </lineage>
</organism>
<dbReference type="Proteomes" id="UP000624159">
    <property type="component" value="Unassembled WGS sequence"/>
</dbReference>
<dbReference type="PANTHER" id="PTHR36849">
    <property type="entry name" value="CYTOPLASMIC PROTEIN-RELATED"/>
    <property type="match status" value="1"/>
</dbReference>